<protein>
    <submittedName>
        <fullName evidence="9">Sedoheptulose-1,7 bisphosphatase</fullName>
    </submittedName>
</protein>
<evidence type="ECO:0000256" key="4">
    <source>
        <dbReference type="ARBA" id="ARBA00022842"/>
    </source>
</evidence>
<keyword evidence="4" id="KW-0460">Magnesium</keyword>
<evidence type="ECO:0000259" key="7">
    <source>
        <dbReference type="Pfam" id="PF00316"/>
    </source>
</evidence>
<dbReference type="Proteomes" id="UP000095192">
    <property type="component" value="Unassembled WGS sequence"/>
</dbReference>
<dbReference type="InterPro" id="IPR023079">
    <property type="entry name" value="SBPase"/>
</dbReference>
<dbReference type="VEuPathDB" id="ToxoDB:cyc_02942"/>
<keyword evidence="5" id="KW-0119">Carbohydrate metabolism</keyword>
<dbReference type="InParanoid" id="A0A1D3D7P5"/>
<evidence type="ECO:0000256" key="3">
    <source>
        <dbReference type="ARBA" id="ARBA00022801"/>
    </source>
</evidence>
<accession>A0A1D3D7P5</accession>
<feature type="domain" description="Fructose-1-6-bisphosphatase class I N-terminal" evidence="7">
    <location>
        <begin position="39"/>
        <end position="159"/>
    </location>
</feature>
<dbReference type="GO" id="GO:0030388">
    <property type="term" value="P:fructose 1,6-bisphosphate metabolic process"/>
    <property type="evidence" value="ECO:0007669"/>
    <property type="project" value="TreeGrafter"/>
</dbReference>
<dbReference type="Pfam" id="PF18913">
    <property type="entry name" value="FBPase_C"/>
    <property type="match status" value="1"/>
</dbReference>
<evidence type="ECO:0000256" key="6">
    <source>
        <dbReference type="ARBA" id="ARBA00024331"/>
    </source>
</evidence>
<dbReference type="GO" id="GO:0046872">
    <property type="term" value="F:metal ion binding"/>
    <property type="evidence" value="ECO:0007669"/>
    <property type="project" value="UniProtKB-KW"/>
</dbReference>
<dbReference type="VEuPathDB" id="ToxoDB:LOC34619709"/>
<evidence type="ECO:0000259" key="8">
    <source>
        <dbReference type="Pfam" id="PF18913"/>
    </source>
</evidence>
<dbReference type="GO" id="GO:0006094">
    <property type="term" value="P:gluconeogenesis"/>
    <property type="evidence" value="ECO:0007669"/>
    <property type="project" value="TreeGrafter"/>
</dbReference>
<comment type="pathway">
    <text evidence="6">Carbohydrate biosynthesis.</text>
</comment>
<dbReference type="PANTHER" id="PTHR11556">
    <property type="entry name" value="FRUCTOSE-1,6-BISPHOSPHATASE-RELATED"/>
    <property type="match status" value="1"/>
</dbReference>
<dbReference type="EMBL" id="JROU02000376">
    <property type="protein sequence ID" value="OEH79474.1"/>
    <property type="molecule type" value="Genomic_DNA"/>
</dbReference>
<organism evidence="9 10">
    <name type="scientific">Cyclospora cayetanensis</name>
    <dbReference type="NCBI Taxonomy" id="88456"/>
    <lineage>
        <taxon>Eukaryota</taxon>
        <taxon>Sar</taxon>
        <taxon>Alveolata</taxon>
        <taxon>Apicomplexa</taxon>
        <taxon>Conoidasida</taxon>
        <taxon>Coccidia</taxon>
        <taxon>Eucoccidiorida</taxon>
        <taxon>Eimeriorina</taxon>
        <taxon>Eimeriidae</taxon>
        <taxon>Cyclospora</taxon>
    </lineage>
</organism>
<dbReference type="GO" id="GO:0005986">
    <property type="term" value="P:sucrose biosynthetic process"/>
    <property type="evidence" value="ECO:0007669"/>
    <property type="project" value="TreeGrafter"/>
</dbReference>
<keyword evidence="2" id="KW-0479">Metal-binding</keyword>
<reference evidence="9 10" key="1">
    <citation type="journal article" date="2016" name="BMC Genomics">
        <title>Comparative genomics reveals Cyclospora cayetanensis possesses coccidia-like metabolism and invasion components but unique surface antigens.</title>
        <authorList>
            <person name="Liu S."/>
            <person name="Wang L."/>
            <person name="Zheng H."/>
            <person name="Xu Z."/>
            <person name="Roellig D.M."/>
            <person name="Li N."/>
            <person name="Frace M.A."/>
            <person name="Tang K."/>
            <person name="Arrowood M.J."/>
            <person name="Moss D.M."/>
            <person name="Zhang L."/>
            <person name="Feng Y."/>
            <person name="Xiao L."/>
        </authorList>
    </citation>
    <scope>NUCLEOTIDE SEQUENCE [LARGE SCALE GENOMIC DNA]</scope>
    <source>
        <strain evidence="9 10">CHN_HEN01</strain>
    </source>
</reference>
<evidence type="ECO:0000256" key="5">
    <source>
        <dbReference type="ARBA" id="ARBA00023277"/>
    </source>
</evidence>
<gene>
    <name evidence="9" type="ORF">cyc_02942</name>
</gene>
<keyword evidence="10" id="KW-1185">Reference proteome</keyword>
<feature type="domain" description="Fructose-1-6-bisphosphatase class 1 C-terminal" evidence="8">
    <location>
        <begin position="186"/>
        <end position="295"/>
    </location>
</feature>
<dbReference type="GO" id="GO:0006000">
    <property type="term" value="P:fructose metabolic process"/>
    <property type="evidence" value="ECO:0007669"/>
    <property type="project" value="TreeGrafter"/>
</dbReference>
<evidence type="ECO:0000256" key="1">
    <source>
        <dbReference type="ARBA" id="ARBA00010941"/>
    </source>
</evidence>
<dbReference type="Gene3D" id="3.30.540.10">
    <property type="entry name" value="Fructose-1,6-Bisphosphatase, subunit A, domain 1"/>
    <property type="match status" value="1"/>
</dbReference>
<name>A0A1D3D7P5_9EIME</name>
<sequence length="349" mass="36828">MSKLASYVGLSVPELLCELSAHPDVQTAIPTLLEQCGDISRALRSTRVTAANSTNTFGEQQLSVDLEAQELLMQWAKGCPVVRAVSSEEATQLKEMNAEGSLVVCWDPLDGSSIVDCNWAVASIFGIWQVGQKGRQQVCSLLVIYGPRTTALLSVCGHTFDLQLADSSGESPVVVKSPCTISKTGAKIFSPANLRAAQDLPAYNALLQQWMKDRLTLRYTGGIGPDVYQLFIKSQGVFCNPASPAAPAKLRLAYEVAPIAFLVEAAGGATSTGSGSALDVVRNCKRIRGGVANGARFGGGKGEVGEFTPSEGGLWGLVGAVEGCSSVCETSHGLTLRGSLAWREFHAFG</sequence>
<dbReference type="GO" id="GO:0042132">
    <property type="term" value="F:fructose 1,6-bisphosphate 1-phosphatase activity"/>
    <property type="evidence" value="ECO:0007669"/>
    <property type="project" value="TreeGrafter"/>
</dbReference>
<comment type="caution">
    <text evidence="9">The sequence shown here is derived from an EMBL/GenBank/DDBJ whole genome shotgun (WGS) entry which is preliminary data.</text>
</comment>
<dbReference type="AlphaFoldDB" id="A0A1D3D7P5"/>
<dbReference type="SUPFAM" id="SSF56655">
    <property type="entry name" value="Carbohydrate phosphatase"/>
    <property type="match status" value="1"/>
</dbReference>
<dbReference type="GO" id="GO:0005737">
    <property type="term" value="C:cytoplasm"/>
    <property type="evidence" value="ECO:0007669"/>
    <property type="project" value="TreeGrafter"/>
</dbReference>
<dbReference type="PANTHER" id="PTHR11556:SF35">
    <property type="entry name" value="SEDOHEPTULOSE-1,7-BISPHOSPHATASE, CHLOROPLASTIC"/>
    <property type="match status" value="1"/>
</dbReference>
<evidence type="ECO:0000256" key="2">
    <source>
        <dbReference type="ARBA" id="ARBA00022723"/>
    </source>
</evidence>
<dbReference type="PRINTS" id="PR01958">
    <property type="entry name" value="S17BPHPHTASE"/>
</dbReference>
<dbReference type="GO" id="GO:0006002">
    <property type="term" value="P:fructose 6-phosphate metabolic process"/>
    <property type="evidence" value="ECO:0007669"/>
    <property type="project" value="TreeGrafter"/>
</dbReference>
<evidence type="ECO:0000313" key="10">
    <source>
        <dbReference type="Proteomes" id="UP000095192"/>
    </source>
</evidence>
<dbReference type="InterPro" id="IPR000146">
    <property type="entry name" value="FBPase_class-1"/>
</dbReference>
<dbReference type="InterPro" id="IPR033391">
    <property type="entry name" value="FBPase_N"/>
</dbReference>
<dbReference type="InterPro" id="IPR044015">
    <property type="entry name" value="FBPase_C_dom"/>
</dbReference>
<evidence type="ECO:0000313" key="9">
    <source>
        <dbReference type="EMBL" id="OEH79474.1"/>
    </source>
</evidence>
<proteinExistence type="inferred from homology"/>
<dbReference type="Pfam" id="PF00316">
    <property type="entry name" value="FBPase"/>
    <property type="match status" value="1"/>
</dbReference>
<comment type="similarity">
    <text evidence="1">Belongs to the FBPase class 1 family.</text>
</comment>
<keyword evidence="3" id="KW-0378">Hydrolase</keyword>
<dbReference type="Gene3D" id="3.40.190.80">
    <property type="match status" value="1"/>
</dbReference>